<dbReference type="RefSeq" id="WP_131840337.1">
    <property type="nucleotide sequence ID" value="NZ_SLWB01000017.1"/>
</dbReference>
<dbReference type="InterPro" id="IPR039461">
    <property type="entry name" value="Peptidase_M49"/>
</dbReference>
<name>A0A4R2E5S4_9BACT</name>
<dbReference type="EMBL" id="SLWB01000017">
    <property type="protein sequence ID" value="TCN62935.1"/>
    <property type="molecule type" value="Genomic_DNA"/>
</dbReference>
<comment type="caution">
    <text evidence="3">The sequence shown here is derived from an EMBL/GenBank/DDBJ whole genome shotgun (WGS) entry which is preliminary data.</text>
</comment>
<keyword evidence="4" id="KW-1185">Reference proteome</keyword>
<keyword evidence="2" id="KW-0378">Hydrolase</keyword>
<dbReference type="PANTHER" id="PTHR23422">
    <property type="entry name" value="DIPEPTIDYL PEPTIDASE III-RELATED"/>
    <property type="match status" value="1"/>
</dbReference>
<dbReference type="AlphaFoldDB" id="A0A4R2E5S4"/>
<evidence type="ECO:0000313" key="3">
    <source>
        <dbReference type="EMBL" id="TCN62935.1"/>
    </source>
</evidence>
<dbReference type="Proteomes" id="UP000294830">
    <property type="component" value="Unassembled WGS sequence"/>
</dbReference>
<gene>
    <name evidence="3" type="ORF">CLV25_11774</name>
</gene>
<protein>
    <submittedName>
        <fullName evidence="3">Dipeptidyl-peptidase-3</fullName>
    </submittedName>
</protein>
<dbReference type="OrthoDB" id="9812747at2"/>
<dbReference type="Pfam" id="PF03571">
    <property type="entry name" value="Peptidase_M49"/>
    <property type="match status" value="2"/>
</dbReference>
<evidence type="ECO:0000256" key="2">
    <source>
        <dbReference type="ARBA" id="ARBA00022801"/>
    </source>
</evidence>
<dbReference type="GO" id="GO:0046872">
    <property type="term" value="F:metal ion binding"/>
    <property type="evidence" value="ECO:0007669"/>
    <property type="project" value="UniProtKB-KW"/>
</dbReference>
<accession>A0A4R2E5S4</accession>
<proteinExistence type="predicted"/>
<dbReference type="GO" id="GO:0016787">
    <property type="term" value="F:hydrolase activity"/>
    <property type="evidence" value="ECO:0007669"/>
    <property type="project" value="UniProtKB-KW"/>
</dbReference>
<sequence>MSDFEWKVDQFADLRVLRYQVPDFELLSLNQKKLIYNLSMAAAAGRDILFDQNYRHNLAIRFVLEAIYEGYSGDRTSEEFKQFETYLKRVWFSNGIHHHYGNEKFVPEISRSYFIYLLENTPLACFKPHFTSVEEIRSRVEEPIFNPDVDKQRVCSNPEVDMVASSSSTFYQGVTQKEAEEFYGQLLDPENQTPLSYGLNTSLVKEGDTLREVVWKQDGKYGKAITQIVHWLRKAMDVAENDEQRKSIEFLISFYTTGKLEYFDEYSITWVKDLASQVDFINGFIETYNDPLGYKATWESHVNFRNDAATQRTVVISDNAQWFEDHSPVDSKFKKKVVKGVSAKVINAAFLAGDCYPATPIGINLPNADWIRKVHGSKSVTIDNIAYAYDQASHGTGFIEEFAYSKEEVDLEYLHGFLADSLHTDMHECLGHGSGQLAEGVVGDELKSYGSTIEEARADLFALYYMMDPKMVELGLIPSLDVAKALYNDYIRNGLLTQMVRIELGKNVEEAHMRNRKLIAEWCFEKGSSEQVMAYVVRDGKTYVVVNSYESLRRLFGELLREIQRIKSTGDYQAAKQLVEGYGVKLDQELHKEILERYKKLGLAPYSGFINPTYKPVCENGEIVDVAIDYSEGYVEQMLRYSKEHSFLGIDG</sequence>
<evidence type="ECO:0000313" key="4">
    <source>
        <dbReference type="Proteomes" id="UP000294830"/>
    </source>
</evidence>
<evidence type="ECO:0000256" key="1">
    <source>
        <dbReference type="ARBA" id="ARBA00022723"/>
    </source>
</evidence>
<dbReference type="Gene3D" id="3.30.540.30">
    <property type="match status" value="2"/>
</dbReference>
<reference evidence="3 4" key="1">
    <citation type="submission" date="2019-03" db="EMBL/GenBank/DDBJ databases">
        <title>Genomic Encyclopedia of Archaeal and Bacterial Type Strains, Phase II (KMG-II): from individual species to whole genera.</title>
        <authorList>
            <person name="Goeker M."/>
        </authorList>
    </citation>
    <scope>NUCLEOTIDE SEQUENCE [LARGE SCALE GENOMIC DNA]</scope>
    <source>
        <strain evidence="3 4">RL-C</strain>
    </source>
</reference>
<organism evidence="3 4">
    <name type="scientific">Acetobacteroides hydrogenigenes</name>
    <dbReference type="NCBI Taxonomy" id="979970"/>
    <lineage>
        <taxon>Bacteria</taxon>
        <taxon>Pseudomonadati</taxon>
        <taxon>Bacteroidota</taxon>
        <taxon>Bacteroidia</taxon>
        <taxon>Bacteroidales</taxon>
        <taxon>Rikenellaceae</taxon>
        <taxon>Acetobacteroides</taxon>
    </lineage>
</organism>
<dbReference type="PANTHER" id="PTHR23422:SF11">
    <property type="entry name" value="DIPEPTIDYL PEPTIDASE 3"/>
    <property type="match status" value="1"/>
</dbReference>
<keyword evidence="1" id="KW-0479">Metal-binding</keyword>